<evidence type="ECO:0000259" key="2">
    <source>
        <dbReference type="Pfam" id="PF09832"/>
    </source>
</evidence>
<organism evidence="3 4">
    <name type="scientific">Massilia aquatica</name>
    <dbReference type="NCBI Taxonomy" id="2609000"/>
    <lineage>
        <taxon>Bacteria</taxon>
        <taxon>Pseudomonadati</taxon>
        <taxon>Pseudomonadota</taxon>
        <taxon>Betaproteobacteria</taxon>
        <taxon>Burkholderiales</taxon>
        <taxon>Oxalobacteraceae</taxon>
        <taxon>Telluria group</taxon>
        <taxon>Massilia</taxon>
    </lineage>
</organism>
<dbReference type="InterPro" id="IPR018637">
    <property type="entry name" value="DUF2059"/>
</dbReference>
<gene>
    <name evidence="3" type="ORF">F1609_13310</name>
</gene>
<dbReference type="RefSeq" id="WP_167076911.1">
    <property type="nucleotide sequence ID" value="NZ_VVIW01000006.1"/>
</dbReference>
<feature type="domain" description="DUF2059" evidence="2">
    <location>
        <begin position="110"/>
        <end position="167"/>
    </location>
</feature>
<keyword evidence="4" id="KW-1185">Reference proteome</keyword>
<dbReference type="Proteomes" id="UP000819052">
    <property type="component" value="Unassembled WGS sequence"/>
</dbReference>
<protein>
    <submittedName>
        <fullName evidence="3">DUF2059 domain-containing protein</fullName>
    </submittedName>
</protein>
<evidence type="ECO:0000313" key="4">
    <source>
        <dbReference type="Proteomes" id="UP000819052"/>
    </source>
</evidence>
<comment type="caution">
    <text evidence="3">The sequence shown here is derived from an EMBL/GenBank/DDBJ whole genome shotgun (WGS) entry which is preliminary data.</text>
</comment>
<sequence>MKKLTAIMCTALALVATPVFAQKAAIDPAADKATRALLASMGTRKMIKDSFEQMKATMPQMILDTATAVINNNPRLSAAQKKAALAEATKKVPEVAARVQHVFEDPALVEEMVEAVVPLYASRFTVAEIEQIAAFYRSPVGAKMLAATPQIMSESMQMSQKIMMPRMGKIMQEATAAATATAK</sequence>
<feature type="chain" id="PRO_5045499990" evidence="1">
    <location>
        <begin position="22"/>
        <end position="183"/>
    </location>
</feature>
<reference evidence="3 4" key="1">
    <citation type="submission" date="2019-09" db="EMBL/GenBank/DDBJ databases">
        <title>Taxonomy of Antarctic Massilia spp.: description of Massilia rubra sp. nov., Massilia aquatica sp. nov., Massilia mucilaginosa sp. nov., Massilia frigida sp. nov. isolated from streams, lakes and regoliths.</title>
        <authorList>
            <person name="Holochova P."/>
            <person name="Sedlacek I."/>
            <person name="Kralova S."/>
            <person name="Maslanova I."/>
            <person name="Busse H.-J."/>
            <person name="Stankova E."/>
            <person name="Vrbovska V."/>
            <person name="Kovarovic V."/>
            <person name="Bartak M."/>
            <person name="Svec P."/>
            <person name="Pantucek R."/>
        </authorList>
    </citation>
    <scope>NUCLEOTIDE SEQUENCE [LARGE SCALE GENOMIC DNA]</scope>
    <source>
        <strain evidence="3 4">CCM 8693</strain>
    </source>
</reference>
<evidence type="ECO:0000256" key="1">
    <source>
        <dbReference type="SAM" id="SignalP"/>
    </source>
</evidence>
<evidence type="ECO:0000313" key="3">
    <source>
        <dbReference type="EMBL" id="NHZ41126.1"/>
    </source>
</evidence>
<name>A0ABX0M1T2_9BURK</name>
<keyword evidence="1" id="KW-0732">Signal</keyword>
<dbReference type="Pfam" id="PF09832">
    <property type="entry name" value="DUF2059"/>
    <property type="match status" value="1"/>
</dbReference>
<accession>A0ABX0M1T2</accession>
<dbReference type="EMBL" id="VVIW01000006">
    <property type="protein sequence ID" value="NHZ41126.1"/>
    <property type="molecule type" value="Genomic_DNA"/>
</dbReference>
<proteinExistence type="predicted"/>
<feature type="signal peptide" evidence="1">
    <location>
        <begin position="1"/>
        <end position="21"/>
    </location>
</feature>